<dbReference type="GO" id="GO:0004775">
    <property type="term" value="F:succinate-CoA ligase (ADP-forming) activity"/>
    <property type="evidence" value="ECO:0007669"/>
    <property type="project" value="TreeGrafter"/>
</dbReference>
<evidence type="ECO:0000313" key="4">
    <source>
        <dbReference type="Proteomes" id="UP000053317"/>
    </source>
</evidence>
<reference evidence="3 4" key="1">
    <citation type="submission" date="2015-05" db="EMBL/GenBank/DDBJ databases">
        <title>Distinctive expansion of gene families associated with plant cell wall degradation and secondary metabolism in the genomes of grapevine trunk pathogens.</title>
        <authorList>
            <person name="Lawrence D.P."/>
            <person name="Travadon R."/>
            <person name="Rolshausen P.E."/>
            <person name="Baumgartner K."/>
        </authorList>
    </citation>
    <scope>NUCLEOTIDE SEQUENCE [LARGE SCALE GENOMIC DNA]</scope>
    <source>
        <strain evidence="3">UCRPC4</strain>
    </source>
</reference>
<dbReference type="GO" id="GO:0006099">
    <property type="term" value="P:tricarboxylic acid cycle"/>
    <property type="evidence" value="ECO:0007669"/>
    <property type="project" value="TreeGrafter"/>
</dbReference>
<dbReference type="FunFam" id="3.40.50.261:FF:000001">
    <property type="entry name" value="Succinate--CoA ligase [ADP-forming] subunit beta"/>
    <property type="match status" value="1"/>
</dbReference>
<dbReference type="InterPro" id="IPR017866">
    <property type="entry name" value="Succ-CoA_synthase_bsu_CS"/>
</dbReference>
<comment type="caution">
    <text evidence="3">The sequence shown here is derived from an EMBL/GenBank/DDBJ whole genome shotgun (WGS) entry which is preliminary data.</text>
</comment>
<dbReference type="PRINTS" id="PR01798">
    <property type="entry name" value="SCOASYNTHASE"/>
</dbReference>
<dbReference type="EMBL" id="LCWF01000010">
    <property type="protein sequence ID" value="KKY28666.1"/>
    <property type="molecule type" value="Genomic_DNA"/>
</dbReference>
<feature type="domain" description="CoA-binding" evidence="2">
    <location>
        <begin position="40"/>
        <end position="127"/>
    </location>
</feature>
<gene>
    <name evidence="3" type="ORF">UCRPC4_g00474</name>
</gene>
<dbReference type="InterPro" id="IPR005811">
    <property type="entry name" value="SUCC_ACL_C"/>
</dbReference>
<dbReference type="InterPro" id="IPR036291">
    <property type="entry name" value="NAD(P)-bd_dom_sf"/>
</dbReference>
<protein>
    <submittedName>
        <fullName evidence="3">Putative succinylligase alpha-chain</fullName>
    </submittedName>
</protein>
<dbReference type="PANTHER" id="PTHR11117">
    <property type="entry name" value="SUCCINYL-COA LIGASE SUBUNIT ALPHA"/>
    <property type="match status" value="1"/>
</dbReference>
<dbReference type="Pfam" id="PF00549">
    <property type="entry name" value="Ligase_CoA"/>
    <property type="match status" value="2"/>
</dbReference>
<dbReference type="FunFam" id="3.40.50.261:FF:000017">
    <property type="entry name" value="Succinyl-CoA synthetase subunit alpha"/>
    <property type="match status" value="1"/>
</dbReference>
<dbReference type="Pfam" id="PF02629">
    <property type="entry name" value="CoA_binding"/>
    <property type="match status" value="1"/>
</dbReference>
<dbReference type="GO" id="GO:0009361">
    <property type="term" value="C:succinate-CoA ligase complex (ADP-forming)"/>
    <property type="evidence" value="ECO:0007669"/>
    <property type="project" value="TreeGrafter"/>
</dbReference>
<dbReference type="Gene3D" id="3.40.50.261">
    <property type="entry name" value="Succinyl-CoA synthetase domains"/>
    <property type="match status" value="2"/>
</dbReference>
<reference evidence="3 4" key="2">
    <citation type="submission" date="2015-05" db="EMBL/GenBank/DDBJ databases">
        <authorList>
            <person name="Morales-Cruz A."/>
            <person name="Amrine K.C."/>
            <person name="Cantu D."/>
        </authorList>
    </citation>
    <scope>NUCLEOTIDE SEQUENCE [LARGE SCALE GENOMIC DNA]</scope>
    <source>
        <strain evidence="3">UCRPC4</strain>
    </source>
</reference>
<dbReference type="GO" id="GO:0004776">
    <property type="term" value="F:succinate-CoA ligase (GDP-forming) activity"/>
    <property type="evidence" value="ECO:0007669"/>
    <property type="project" value="TreeGrafter"/>
</dbReference>
<dbReference type="OrthoDB" id="1664372at2759"/>
<dbReference type="Gene3D" id="3.40.50.720">
    <property type="entry name" value="NAD(P)-binding Rossmann-like Domain"/>
    <property type="match status" value="1"/>
</dbReference>
<evidence type="ECO:0000259" key="2">
    <source>
        <dbReference type="SMART" id="SM00881"/>
    </source>
</evidence>
<evidence type="ECO:0000256" key="1">
    <source>
        <dbReference type="ARBA" id="ARBA00022741"/>
    </source>
</evidence>
<dbReference type="GO" id="GO:0000166">
    <property type="term" value="F:nucleotide binding"/>
    <property type="evidence" value="ECO:0007669"/>
    <property type="project" value="UniProtKB-KW"/>
</dbReference>
<keyword evidence="4" id="KW-1185">Reference proteome</keyword>
<dbReference type="InterPro" id="IPR003781">
    <property type="entry name" value="CoA-bd"/>
</dbReference>
<dbReference type="AlphaFoldDB" id="A0A0G2F312"/>
<keyword evidence="1" id="KW-0547">Nucleotide-binding</keyword>
<dbReference type="SUPFAM" id="SSF51735">
    <property type="entry name" value="NAD(P)-binding Rossmann-fold domains"/>
    <property type="match status" value="1"/>
</dbReference>
<dbReference type="Gene3D" id="3.30.470.20">
    <property type="entry name" value="ATP-grasp fold, B domain"/>
    <property type="match status" value="1"/>
</dbReference>
<evidence type="ECO:0000313" key="3">
    <source>
        <dbReference type="EMBL" id="KKY28666.1"/>
    </source>
</evidence>
<proteinExistence type="predicted"/>
<dbReference type="SUPFAM" id="SSF52210">
    <property type="entry name" value="Succinyl-CoA synthetase domains"/>
    <property type="match status" value="2"/>
</dbReference>
<organism evidence="3 4">
    <name type="scientific">Phaeomoniella chlamydospora</name>
    <name type="common">Phaeoacremonium chlamydosporum</name>
    <dbReference type="NCBI Taxonomy" id="158046"/>
    <lineage>
        <taxon>Eukaryota</taxon>
        <taxon>Fungi</taxon>
        <taxon>Dikarya</taxon>
        <taxon>Ascomycota</taxon>
        <taxon>Pezizomycotina</taxon>
        <taxon>Eurotiomycetes</taxon>
        <taxon>Chaetothyriomycetidae</taxon>
        <taxon>Phaeomoniellales</taxon>
        <taxon>Phaeomoniellaceae</taxon>
        <taxon>Phaeomoniella</taxon>
    </lineage>
</organism>
<dbReference type="InterPro" id="IPR016102">
    <property type="entry name" value="Succinyl-CoA_synth-like"/>
</dbReference>
<sequence>MQWQLPNQCILVLYDYTTDQVRGHDPKSQDRSPYSSDITRFHRADHTQDVSNAKESIEYGTNIVGGVKPGFTGEHLGLPVLPTVKEAMEKLKPDASAVYVPGDGASKAIMDAIEAEVPLIVAVAEHVPIHDILKIHQMLDTTSKTRLVGANCAGIINTHGRCRLGFMPLPVFKTGKVGIVAKSGTLSYETVASTTRAGLGQSYCISVGGDIVPGTTFVDALKVFEEDDKTEGIILIGELGGTAELDAANWILEYRDRTQNPKPVMAIVGGVEAPPGRIMGHAGAWATPGEPTAREKIEILEQADVVVVDHPEKFGDGMKTLLTNISNTKGSAFGTTQKRGFHSMQKRATLGTSRAQESPPSRSLHIKRSQAFDILKGEGLPTADQPTGQDERLIAISIDRTSRRPCIITSPTGSSSDAQRHPFEYESDPSIFPDLMNDVSQHLNLNTPPPPSLLKLIKSLTNIFFSREAIALETKFTLHPTVSIHSANFNFDDAAFRSAGRQTSTHSLRDPTTEEWSDLEAEKFGMVYIKLSGPGSIGTIVNGAGLAMNTVDALINRGGTVANFCDTGGKATSSTIKNAFRIVTSDSRVKVIFVNIYGGLTRGDMIAQGVIEAFTDLDLNTPVVVRLRGTNEKSGQEIIQKSGLRMDSFDGFEDAAKRVIGLVKGEDRIG</sequence>
<dbReference type="SMART" id="SM00881">
    <property type="entry name" value="CoA_binding"/>
    <property type="match status" value="1"/>
</dbReference>
<name>A0A0G2F312_PHACM</name>
<dbReference type="PANTHER" id="PTHR11117:SF6">
    <property type="entry name" value="SYNTHETASE SUBUNIT ALPHA, PUTATIVE (AFU_ORTHOLOGUE AFUA_1G10830)-RELATED"/>
    <property type="match status" value="1"/>
</dbReference>
<dbReference type="PROSITE" id="PS01217">
    <property type="entry name" value="SUCCINYL_COA_LIG_3"/>
    <property type="match status" value="1"/>
</dbReference>
<keyword evidence="3" id="KW-0436">Ligase</keyword>
<dbReference type="Proteomes" id="UP000053317">
    <property type="component" value="Unassembled WGS sequence"/>
</dbReference>
<dbReference type="GO" id="GO:0005739">
    <property type="term" value="C:mitochondrion"/>
    <property type="evidence" value="ECO:0007669"/>
    <property type="project" value="TreeGrafter"/>
</dbReference>
<accession>A0A0G2F312</accession>